<feature type="region of interest" description="Disordered" evidence="1">
    <location>
        <begin position="38"/>
        <end position="76"/>
    </location>
</feature>
<dbReference type="Proteomes" id="UP000807025">
    <property type="component" value="Unassembled WGS sequence"/>
</dbReference>
<proteinExistence type="predicted"/>
<keyword evidence="3" id="KW-1185">Reference proteome</keyword>
<accession>A0A9P6DC93</accession>
<comment type="caution">
    <text evidence="2">The sequence shown here is derived from an EMBL/GenBank/DDBJ whole genome shotgun (WGS) entry which is preliminary data.</text>
</comment>
<feature type="compositionally biased region" description="Basic and acidic residues" evidence="1">
    <location>
        <begin position="175"/>
        <end position="186"/>
    </location>
</feature>
<sequence length="221" mass="24703">MSLVATHGHSECTRAVSHVIQALISNPWDYGVLDDSAPRWQERNPDSNEIRVGRHKQYDGGPHSPESTSCQIRRPTSRHPVTRIMDEISRMCERTFATSLTNGDKLLARGAAYVADNPRLWPEAKSAVRGLMKVSEYGTSTLGAAANARWHRLRHEGVIDKLVMDPRVASALSGRCEREGKSGAKVREHRSPKRRMRERRAPDEVKGPLASTTKRRGARHG</sequence>
<gene>
    <name evidence="2" type="ORF">BDN71DRAFT_1433853</name>
</gene>
<evidence type="ECO:0000313" key="2">
    <source>
        <dbReference type="EMBL" id="KAF9491544.1"/>
    </source>
</evidence>
<reference evidence="2" key="1">
    <citation type="submission" date="2020-11" db="EMBL/GenBank/DDBJ databases">
        <authorList>
            <consortium name="DOE Joint Genome Institute"/>
            <person name="Ahrendt S."/>
            <person name="Riley R."/>
            <person name="Andreopoulos W."/>
            <person name="Labutti K."/>
            <person name="Pangilinan J."/>
            <person name="Ruiz-Duenas F.J."/>
            <person name="Barrasa J.M."/>
            <person name="Sanchez-Garcia M."/>
            <person name="Camarero S."/>
            <person name="Miyauchi S."/>
            <person name="Serrano A."/>
            <person name="Linde D."/>
            <person name="Babiker R."/>
            <person name="Drula E."/>
            <person name="Ayuso-Fernandez I."/>
            <person name="Pacheco R."/>
            <person name="Padilla G."/>
            <person name="Ferreira P."/>
            <person name="Barriuso J."/>
            <person name="Kellner H."/>
            <person name="Castanera R."/>
            <person name="Alfaro M."/>
            <person name="Ramirez L."/>
            <person name="Pisabarro A.G."/>
            <person name="Kuo A."/>
            <person name="Tritt A."/>
            <person name="Lipzen A."/>
            <person name="He G."/>
            <person name="Yan M."/>
            <person name="Ng V."/>
            <person name="Cullen D."/>
            <person name="Martin F."/>
            <person name="Rosso M.-N."/>
            <person name="Henrissat B."/>
            <person name="Hibbett D."/>
            <person name="Martinez A.T."/>
            <person name="Grigoriev I.V."/>
        </authorList>
    </citation>
    <scope>NUCLEOTIDE SEQUENCE</scope>
    <source>
        <strain evidence="2">ATCC 90797</strain>
    </source>
</reference>
<dbReference type="AlphaFoldDB" id="A0A9P6DC93"/>
<feature type="compositionally biased region" description="Basic and acidic residues" evidence="1">
    <location>
        <begin position="38"/>
        <end position="58"/>
    </location>
</feature>
<feature type="compositionally biased region" description="Basic residues" evidence="1">
    <location>
        <begin position="187"/>
        <end position="198"/>
    </location>
</feature>
<protein>
    <submittedName>
        <fullName evidence="2">Uncharacterized protein</fullName>
    </submittedName>
</protein>
<evidence type="ECO:0000256" key="1">
    <source>
        <dbReference type="SAM" id="MobiDB-lite"/>
    </source>
</evidence>
<dbReference type="EMBL" id="MU154616">
    <property type="protein sequence ID" value="KAF9491544.1"/>
    <property type="molecule type" value="Genomic_DNA"/>
</dbReference>
<evidence type="ECO:0000313" key="3">
    <source>
        <dbReference type="Proteomes" id="UP000807025"/>
    </source>
</evidence>
<name>A0A9P6DC93_PLEER</name>
<feature type="region of interest" description="Disordered" evidence="1">
    <location>
        <begin position="173"/>
        <end position="221"/>
    </location>
</feature>
<organism evidence="2 3">
    <name type="scientific">Pleurotus eryngii</name>
    <name type="common">Boletus of the steppes</name>
    <dbReference type="NCBI Taxonomy" id="5323"/>
    <lineage>
        <taxon>Eukaryota</taxon>
        <taxon>Fungi</taxon>
        <taxon>Dikarya</taxon>
        <taxon>Basidiomycota</taxon>
        <taxon>Agaricomycotina</taxon>
        <taxon>Agaricomycetes</taxon>
        <taxon>Agaricomycetidae</taxon>
        <taxon>Agaricales</taxon>
        <taxon>Pleurotineae</taxon>
        <taxon>Pleurotaceae</taxon>
        <taxon>Pleurotus</taxon>
    </lineage>
</organism>